<evidence type="ECO:0000313" key="3">
    <source>
        <dbReference type="Proteomes" id="UP001285263"/>
    </source>
</evidence>
<evidence type="ECO:0000259" key="1">
    <source>
        <dbReference type="Pfam" id="PF07589"/>
    </source>
</evidence>
<comment type="caution">
    <text evidence="2">The sequence shown here is derived from an EMBL/GenBank/DDBJ whole genome shotgun (WGS) entry which is preliminary data.</text>
</comment>
<sequence length="326" mass="33577">MGGIDGVCLIDKRAGSLPTLIFPGASTMSLHHRKLDRSFAGTTLICASLWMAPYASAMPALSAAASVCHYDGAGQGSSRCFNQDNSSSVGEAGAEAHFPDGSANRASVIQGYGVFHGSAQVLIAGAYAYNTAGFNTSAGATGIAVDTLTIGGGVGRANLQLTFTVDGLTTVSGSGPNYSSNAWLTTEVNSFAHPDGDDTETGRAVSDQVFGSRIVTLAGTLPFYFDRPLDLQFITNVYAATGISAAYSETTYTGSALANFANTAVLTSIQAYDMTGKLIPNITISAESGTIYPLAADPVPEPGTLALAGLGIAALFIRRRMELEPN</sequence>
<keyword evidence="3" id="KW-1185">Reference proteome</keyword>
<name>A0ABU5DMY5_9BURK</name>
<organism evidence="2 3">
    <name type="scientific">Roseateles agri</name>
    <dbReference type="NCBI Taxonomy" id="3098619"/>
    <lineage>
        <taxon>Bacteria</taxon>
        <taxon>Pseudomonadati</taxon>
        <taxon>Pseudomonadota</taxon>
        <taxon>Betaproteobacteria</taxon>
        <taxon>Burkholderiales</taxon>
        <taxon>Sphaerotilaceae</taxon>
        <taxon>Roseateles</taxon>
    </lineage>
</organism>
<dbReference type="EMBL" id="JAXCLA010000008">
    <property type="protein sequence ID" value="MDY0747685.1"/>
    <property type="molecule type" value="Genomic_DNA"/>
</dbReference>
<proteinExistence type="predicted"/>
<gene>
    <name evidence="2" type="ORF">SNE35_24495</name>
</gene>
<feature type="domain" description="Ice-binding protein C-terminal" evidence="1">
    <location>
        <begin position="298"/>
        <end position="320"/>
    </location>
</feature>
<accession>A0ABU5DMY5</accession>
<dbReference type="NCBIfam" id="TIGR02595">
    <property type="entry name" value="PEP_CTERM"/>
    <property type="match status" value="1"/>
</dbReference>
<dbReference type="Pfam" id="PF07589">
    <property type="entry name" value="PEP-CTERM"/>
    <property type="match status" value="1"/>
</dbReference>
<reference evidence="2 3" key="1">
    <citation type="submission" date="2023-11" db="EMBL/GenBank/DDBJ databases">
        <title>Paucibacter sp. nov., isolated from fresh soil in Korea.</title>
        <authorList>
            <person name="Le N.T.T."/>
        </authorList>
    </citation>
    <scope>NUCLEOTIDE SEQUENCE [LARGE SCALE GENOMIC DNA]</scope>
    <source>
        <strain evidence="2 3">R3-3</strain>
    </source>
</reference>
<evidence type="ECO:0000313" key="2">
    <source>
        <dbReference type="EMBL" id="MDY0747685.1"/>
    </source>
</evidence>
<dbReference type="Proteomes" id="UP001285263">
    <property type="component" value="Unassembled WGS sequence"/>
</dbReference>
<dbReference type="InterPro" id="IPR013424">
    <property type="entry name" value="Ice-binding_C"/>
</dbReference>
<protein>
    <submittedName>
        <fullName evidence="2">PEP-CTERM sorting domain-containing protein</fullName>
    </submittedName>
</protein>
<dbReference type="RefSeq" id="WP_320425641.1">
    <property type="nucleotide sequence ID" value="NZ_JAXCLA010000008.1"/>
</dbReference>